<accession>A0ABQ1LBQ5</accession>
<proteinExistence type="predicted"/>
<dbReference type="InterPro" id="IPR036291">
    <property type="entry name" value="NAD(P)-bd_dom_sf"/>
</dbReference>
<organism evidence="2 3">
    <name type="scientific">Marivirga lumbricoides</name>
    <dbReference type="NCBI Taxonomy" id="1046115"/>
    <lineage>
        <taxon>Bacteria</taxon>
        <taxon>Pseudomonadati</taxon>
        <taxon>Bacteroidota</taxon>
        <taxon>Cytophagia</taxon>
        <taxon>Cytophagales</taxon>
        <taxon>Marivirgaceae</taxon>
        <taxon>Marivirga</taxon>
    </lineage>
</organism>
<reference evidence="3" key="1">
    <citation type="journal article" date="2019" name="Int. J. Syst. Evol. Microbiol.">
        <title>The Global Catalogue of Microorganisms (GCM) 10K type strain sequencing project: providing services to taxonomists for standard genome sequencing and annotation.</title>
        <authorList>
            <consortium name="The Broad Institute Genomics Platform"/>
            <consortium name="The Broad Institute Genome Sequencing Center for Infectious Disease"/>
            <person name="Wu L."/>
            <person name="Ma J."/>
        </authorList>
    </citation>
    <scope>NUCLEOTIDE SEQUENCE [LARGE SCALE GENOMIC DNA]</scope>
    <source>
        <strain evidence="3">CGMCC 1.10832</strain>
    </source>
</reference>
<dbReference type="EMBL" id="BMEC01000001">
    <property type="protein sequence ID" value="GGC20974.1"/>
    <property type="molecule type" value="Genomic_DNA"/>
</dbReference>
<keyword evidence="3" id="KW-1185">Reference proteome</keyword>
<evidence type="ECO:0000259" key="1">
    <source>
        <dbReference type="Pfam" id="PF03435"/>
    </source>
</evidence>
<evidence type="ECO:0000313" key="3">
    <source>
        <dbReference type="Proteomes" id="UP000636010"/>
    </source>
</evidence>
<evidence type="ECO:0000313" key="2">
    <source>
        <dbReference type="EMBL" id="GGC20974.1"/>
    </source>
</evidence>
<dbReference type="InterPro" id="IPR005097">
    <property type="entry name" value="Sacchrp_dh_NADP-bd"/>
</dbReference>
<name>A0ABQ1LBQ5_9BACT</name>
<dbReference type="Pfam" id="PF03435">
    <property type="entry name" value="Sacchrp_dh_NADP"/>
    <property type="match status" value="1"/>
</dbReference>
<dbReference type="RefSeq" id="WP_188460010.1">
    <property type="nucleotide sequence ID" value="NZ_BAABHU010000001.1"/>
</dbReference>
<gene>
    <name evidence="2" type="primary">lysl</name>
    <name evidence="2" type="ORF">GCM10011506_02710</name>
</gene>
<dbReference type="SUPFAM" id="SSF51735">
    <property type="entry name" value="NAD(P)-binding Rossmann-fold domains"/>
    <property type="match status" value="1"/>
</dbReference>
<dbReference type="PANTHER" id="PTHR43781">
    <property type="entry name" value="SACCHAROPINE DEHYDROGENASE"/>
    <property type="match status" value="1"/>
</dbReference>
<sequence>MQAEILIYGAYGYTGRLIAQQAMKQAVNVHLAGRNEESLRQVATETGFTYTVISLEEDKKLENLLSSYKVVIHCAGPFSETALPMVKACISSKTHYIDITGEVSVFENIYSFDSQAKEAKIALIPGAGFDVVPTDCLAAHMKERMSDATHLEMAFVGEKTGMSRGTAITMAKNASQGGYIREKGKLKQVPLAYQIKEVDFPHRKQWCMTIPWGDLMTAYYQTEIPNIKVFSGASKKMLKRIRRFRFLKFLLGIAWIQKSVRKKIENSVTGPSQEHLEKGKTYIIATVKNDKGDTKTSTLITPEAYQLTSLTALKAGLKLITDNSKNIGYLTPAQAFGKDFILEFEKVEREDKA</sequence>
<dbReference type="Gene3D" id="3.40.50.720">
    <property type="entry name" value="NAD(P)-binding Rossmann-like Domain"/>
    <property type="match status" value="1"/>
</dbReference>
<dbReference type="Proteomes" id="UP000636010">
    <property type="component" value="Unassembled WGS sequence"/>
</dbReference>
<protein>
    <submittedName>
        <fullName evidence="2">Membrane protein</fullName>
    </submittedName>
</protein>
<comment type="caution">
    <text evidence="2">The sequence shown here is derived from an EMBL/GenBank/DDBJ whole genome shotgun (WGS) entry which is preliminary data.</text>
</comment>
<feature type="domain" description="Saccharopine dehydrogenase NADP binding" evidence="1">
    <location>
        <begin position="5"/>
        <end position="122"/>
    </location>
</feature>
<dbReference type="PANTHER" id="PTHR43781:SF1">
    <property type="entry name" value="SACCHAROPINE DEHYDROGENASE"/>
    <property type="match status" value="1"/>
</dbReference>